<feature type="transmembrane region" description="Helical" evidence="1">
    <location>
        <begin position="21"/>
        <end position="42"/>
    </location>
</feature>
<proteinExistence type="predicted"/>
<comment type="caution">
    <text evidence="2">The sequence shown here is derived from an EMBL/GenBank/DDBJ whole genome shotgun (WGS) entry which is preliminary data.</text>
</comment>
<name>A0A4R5AMV9_9ACTN</name>
<keyword evidence="1" id="KW-1133">Transmembrane helix</keyword>
<dbReference type="AlphaFoldDB" id="A0A4R5AMV9"/>
<dbReference type="InterPro" id="IPR006938">
    <property type="entry name" value="DUF624"/>
</dbReference>
<dbReference type="Proteomes" id="UP000295217">
    <property type="component" value="Unassembled WGS sequence"/>
</dbReference>
<evidence type="ECO:0000313" key="3">
    <source>
        <dbReference type="Proteomes" id="UP000295217"/>
    </source>
</evidence>
<feature type="transmembrane region" description="Helical" evidence="1">
    <location>
        <begin position="108"/>
        <end position="135"/>
    </location>
</feature>
<evidence type="ECO:0000313" key="2">
    <source>
        <dbReference type="EMBL" id="TDD72966.1"/>
    </source>
</evidence>
<protein>
    <submittedName>
        <fullName evidence="2">DUF624 domain-containing protein</fullName>
    </submittedName>
</protein>
<accession>A0A4R5AMV9</accession>
<dbReference type="RefSeq" id="WP_132101041.1">
    <property type="nucleotide sequence ID" value="NZ_SMLB01000001.1"/>
</dbReference>
<reference evidence="2 3" key="1">
    <citation type="submission" date="2019-02" db="EMBL/GenBank/DDBJ databases">
        <title>Draft genome sequences of novel Actinobacteria.</title>
        <authorList>
            <person name="Sahin N."/>
            <person name="Ay H."/>
            <person name="Saygin H."/>
        </authorList>
    </citation>
    <scope>NUCLEOTIDE SEQUENCE [LARGE SCALE GENOMIC DNA]</scope>
    <source>
        <strain evidence="2 3">8K307</strain>
    </source>
</reference>
<dbReference type="EMBL" id="SMLB01000001">
    <property type="protein sequence ID" value="TDD72966.1"/>
    <property type="molecule type" value="Genomic_DNA"/>
</dbReference>
<keyword evidence="3" id="KW-1185">Reference proteome</keyword>
<organism evidence="2 3">
    <name type="scientific">Jiangella aurantiaca</name>
    <dbReference type="NCBI Taxonomy" id="2530373"/>
    <lineage>
        <taxon>Bacteria</taxon>
        <taxon>Bacillati</taxon>
        <taxon>Actinomycetota</taxon>
        <taxon>Actinomycetes</taxon>
        <taxon>Jiangellales</taxon>
        <taxon>Jiangellaceae</taxon>
        <taxon>Jiangella</taxon>
    </lineage>
</organism>
<keyword evidence="1" id="KW-0472">Membrane</keyword>
<keyword evidence="1" id="KW-0812">Transmembrane</keyword>
<sequence length="209" mass="22162">MAARTHSHWLDGRVYAQVKRFCDVIALGALWTVVSLPLVTLLPASAAVFGVARQWSLGRAPSIWSAFWRYFRENGRAAVALEAVWVVAAAGFVADLRLAAALPPSASVVLRVAVALTMVVAAAATVYALSLMVTYDMPLRRLARTSMIFVIGRPATTARCLLLLGAVAAVGSVFPLAPILAAGLLAAVLYRWCARVFEQVANQSVAAAA</sequence>
<dbReference type="Pfam" id="PF04854">
    <property type="entry name" value="DUF624"/>
    <property type="match status" value="1"/>
</dbReference>
<dbReference type="OrthoDB" id="9814991at2"/>
<gene>
    <name evidence="2" type="ORF">E1262_00260</name>
</gene>
<feature type="transmembrane region" description="Helical" evidence="1">
    <location>
        <begin position="83"/>
        <end position="102"/>
    </location>
</feature>
<evidence type="ECO:0000256" key="1">
    <source>
        <dbReference type="SAM" id="Phobius"/>
    </source>
</evidence>